<evidence type="ECO:0000313" key="2">
    <source>
        <dbReference type="Proteomes" id="UP001732700"/>
    </source>
</evidence>
<keyword evidence="2" id="KW-1185">Reference proteome</keyword>
<sequence length="565" mass="61899">MSRLRPLCRSSSSTSSSQRSRSWSPDAAFAAATERVRAGTLSPEDAHKLFDELLRQTTPVPERSLHGFLAALARAPAYDDRRSGPALAVALFNRVCREDAGSQVVLPTVCTYGILMDCCCRARRPDLGLAFFGRLLRIGLKTDQIITSTFLKCLCDAKQIDQAVDVLLHHRMSELGCVPNAFSYSIVMKSLCDNSMSQRALNLLQTVAKGGTCSLDVVVYSTVISGFFKEGEVGKACNLFHEMTKQGVAPSVVTYNSVVDALCKARAMDKAKLVLRQMADNGVRPNNVTYNCMIHGYSISGRWKQATNMLREMTGRGLVPNIVTCSSLMASLCKHGRSKEAAEIFVSMTAKGQKPDIISYSILLHGYANERCLVDMINLFDSMKDNGIRPNCHVFSILIGAYARYGMMDEAMLIFAEMQEQGVSPNVVTYSTLIAALGRMGRLADAVDKFDEMSTVGVKPNTLVYQSLIQGCCVHGDLVKAKELVSEMGNKGIPRPNIVFFNSVINSLCKEGRVMDAHDILDLYNCIRNPNCLLVAVSSFCGVSKSQESGMYMNLFIFDGKGKAD</sequence>
<evidence type="ECO:0000313" key="1">
    <source>
        <dbReference type="EnsemblPlants" id="AVESA.00010b.r2.7AG1190840.1.CDS"/>
    </source>
</evidence>
<name>A0ACD5ZQL0_AVESA</name>
<dbReference type="EnsemblPlants" id="AVESA.00010b.r2.7AG1190840.1">
    <property type="protein sequence ID" value="AVESA.00010b.r2.7AG1190840.1.CDS"/>
    <property type="gene ID" value="AVESA.00010b.r2.7AG1190840"/>
</dbReference>
<organism evidence="1 2">
    <name type="scientific">Avena sativa</name>
    <name type="common">Oat</name>
    <dbReference type="NCBI Taxonomy" id="4498"/>
    <lineage>
        <taxon>Eukaryota</taxon>
        <taxon>Viridiplantae</taxon>
        <taxon>Streptophyta</taxon>
        <taxon>Embryophyta</taxon>
        <taxon>Tracheophyta</taxon>
        <taxon>Spermatophyta</taxon>
        <taxon>Magnoliopsida</taxon>
        <taxon>Liliopsida</taxon>
        <taxon>Poales</taxon>
        <taxon>Poaceae</taxon>
        <taxon>BOP clade</taxon>
        <taxon>Pooideae</taxon>
        <taxon>Poodae</taxon>
        <taxon>Poeae</taxon>
        <taxon>Poeae Chloroplast Group 1 (Aveneae type)</taxon>
        <taxon>Aveninae</taxon>
        <taxon>Avena</taxon>
    </lineage>
</organism>
<dbReference type="Proteomes" id="UP001732700">
    <property type="component" value="Chromosome 7A"/>
</dbReference>
<protein>
    <submittedName>
        <fullName evidence="1">Uncharacterized protein</fullName>
    </submittedName>
</protein>
<reference evidence="1" key="2">
    <citation type="submission" date="2025-09" db="UniProtKB">
        <authorList>
            <consortium name="EnsemblPlants"/>
        </authorList>
    </citation>
    <scope>IDENTIFICATION</scope>
</reference>
<reference evidence="1" key="1">
    <citation type="submission" date="2021-05" db="EMBL/GenBank/DDBJ databases">
        <authorList>
            <person name="Scholz U."/>
            <person name="Mascher M."/>
            <person name="Fiebig A."/>
        </authorList>
    </citation>
    <scope>NUCLEOTIDE SEQUENCE [LARGE SCALE GENOMIC DNA]</scope>
</reference>
<accession>A0ACD5ZQL0</accession>
<proteinExistence type="predicted"/>